<sequence>MRAILVVTVTLSLFAVTACDSASSAGTSRSKAEICAQALGSAALGEIGDAASRDAAHAKELADLFQKLSAQTQDQELAKALSDAAQTAGQAALDHLTNGELLKWAQQETDRVNTLRRICTGN</sequence>
<name>A0A3E0IAF1_9PSEU</name>
<evidence type="ECO:0000313" key="3">
    <source>
        <dbReference type="Proteomes" id="UP000256269"/>
    </source>
</evidence>
<gene>
    <name evidence="2" type="ORF">BCF44_101676</name>
</gene>
<dbReference type="EMBL" id="QUNO01000001">
    <property type="protein sequence ID" value="REH55650.1"/>
    <property type="molecule type" value="Genomic_DNA"/>
</dbReference>
<dbReference type="Proteomes" id="UP000256269">
    <property type="component" value="Unassembled WGS sequence"/>
</dbReference>
<evidence type="ECO:0008006" key="4">
    <source>
        <dbReference type="Google" id="ProtNLM"/>
    </source>
</evidence>
<feature type="signal peptide" evidence="1">
    <location>
        <begin position="1"/>
        <end position="18"/>
    </location>
</feature>
<dbReference type="AlphaFoldDB" id="A0A3E0IAF1"/>
<comment type="caution">
    <text evidence="2">The sequence shown here is derived from an EMBL/GenBank/DDBJ whole genome shotgun (WGS) entry which is preliminary data.</text>
</comment>
<reference evidence="2 3" key="1">
    <citation type="submission" date="2018-08" db="EMBL/GenBank/DDBJ databases">
        <title>Genomic Encyclopedia of Archaeal and Bacterial Type Strains, Phase II (KMG-II): from individual species to whole genera.</title>
        <authorList>
            <person name="Goeker M."/>
        </authorList>
    </citation>
    <scope>NUCLEOTIDE SEQUENCE [LARGE SCALE GENOMIC DNA]</scope>
    <source>
        <strain evidence="2 3">DSM 45791</strain>
    </source>
</reference>
<keyword evidence="3" id="KW-1185">Reference proteome</keyword>
<dbReference type="PROSITE" id="PS51257">
    <property type="entry name" value="PROKAR_LIPOPROTEIN"/>
    <property type="match status" value="1"/>
</dbReference>
<protein>
    <recommendedName>
        <fullName evidence="4">Small secreted protein</fullName>
    </recommendedName>
</protein>
<proteinExistence type="predicted"/>
<organism evidence="2 3">
    <name type="scientific">Kutzneria buriramensis</name>
    <dbReference type="NCBI Taxonomy" id="1045776"/>
    <lineage>
        <taxon>Bacteria</taxon>
        <taxon>Bacillati</taxon>
        <taxon>Actinomycetota</taxon>
        <taxon>Actinomycetes</taxon>
        <taxon>Pseudonocardiales</taxon>
        <taxon>Pseudonocardiaceae</taxon>
        <taxon>Kutzneria</taxon>
    </lineage>
</organism>
<evidence type="ECO:0000256" key="1">
    <source>
        <dbReference type="SAM" id="SignalP"/>
    </source>
</evidence>
<dbReference type="RefSeq" id="WP_147328379.1">
    <property type="nucleotide sequence ID" value="NZ_CP144375.1"/>
</dbReference>
<accession>A0A3E0IAF1</accession>
<feature type="chain" id="PRO_5038753023" description="Small secreted protein" evidence="1">
    <location>
        <begin position="19"/>
        <end position="122"/>
    </location>
</feature>
<evidence type="ECO:0000313" key="2">
    <source>
        <dbReference type="EMBL" id="REH55650.1"/>
    </source>
</evidence>
<keyword evidence="1" id="KW-0732">Signal</keyword>